<accession>A0A0W8G215</accession>
<evidence type="ECO:0000256" key="2">
    <source>
        <dbReference type="ARBA" id="ARBA00009789"/>
    </source>
</evidence>
<dbReference type="UniPathway" id="UPA00056">
    <property type="reaction ID" value="UER00093"/>
</dbReference>
<dbReference type="InterPro" id="IPR029044">
    <property type="entry name" value="Nucleotide-diphossugar_trans"/>
</dbReference>
<name>A0A0W8G215_9ZZZZ</name>
<evidence type="ECO:0000313" key="7">
    <source>
        <dbReference type="EMBL" id="KUG27065.1"/>
    </source>
</evidence>
<dbReference type="AlphaFoldDB" id="A0A0W8G215"/>
<dbReference type="EMBL" id="LNQE01000366">
    <property type="protein sequence ID" value="KUG27065.1"/>
    <property type="molecule type" value="Genomic_DNA"/>
</dbReference>
<keyword evidence="6" id="KW-0414">Isoprene biosynthesis</keyword>
<organism evidence="7">
    <name type="scientific">hydrocarbon metagenome</name>
    <dbReference type="NCBI Taxonomy" id="938273"/>
    <lineage>
        <taxon>unclassified sequences</taxon>
        <taxon>metagenomes</taxon>
        <taxon>ecological metagenomes</taxon>
    </lineage>
</organism>
<gene>
    <name evidence="7" type="ORF">ASZ90_003089</name>
</gene>
<comment type="pathway">
    <text evidence="1">Isoprenoid biosynthesis; isopentenyl diphosphate biosynthesis via DXP pathway; isopentenyl diphosphate from 1-deoxy-D-xylulose 5-phosphate: step 2/6.</text>
</comment>
<dbReference type="InterPro" id="IPR018294">
    <property type="entry name" value="ISPD_synthase_CS"/>
</dbReference>
<dbReference type="GO" id="GO:0050518">
    <property type="term" value="F:2-C-methyl-D-erythritol 4-phosphate cytidylyltransferase activity"/>
    <property type="evidence" value="ECO:0007669"/>
    <property type="project" value="UniProtKB-EC"/>
</dbReference>
<evidence type="ECO:0000256" key="1">
    <source>
        <dbReference type="ARBA" id="ARBA00004787"/>
    </source>
</evidence>
<dbReference type="FunFam" id="3.90.550.10:FF:000003">
    <property type="entry name" value="2-C-methyl-D-erythritol 4-phosphate cytidylyltransferase"/>
    <property type="match status" value="1"/>
</dbReference>
<dbReference type="PANTHER" id="PTHR32125">
    <property type="entry name" value="2-C-METHYL-D-ERYTHRITOL 4-PHOSPHATE CYTIDYLYLTRANSFERASE, CHLOROPLASTIC"/>
    <property type="match status" value="1"/>
</dbReference>
<protein>
    <recommendedName>
        <fullName evidence="3">2-C-methyl-D-erythritol 4-phosphate cytidylyltransferase</fullName>
        <ecNumber evidence="3">2.7.7.60</ecNumber>
    </recommendedName>
</protein>
<dbReference type="SUPFAM" id="SSF53448">
    <property type="entry name" value="Nucleotide-diphospho-sugar transferases"/>
    <property type="match status" value="1"/>
</dbReference>
<sequence length="229" mass="25853">MMNKVIAIIPAGGSGLRIGGEIPKQYMVFRGRELIAYTLDVFEKNRNIDEIIISAQPNYYELLQNIKHKYGFKKIKKIVEGGKERQHSVYNALTAVETDEDDLILVHDAARPLLPQNILDNAIMTAKEKGNAVVAIKAKDTLVKGLDTIINYISRDNISYVQTPQIFSYRTLLTAMQKAEDELFIGTDESMIVTRIGERVNLVEGSSLNFKVTTESDVELLHHIFDVKR</sequence>
<evidence type="ECO:0000256" key="6">
    <source>
        <dbReference type="ARBA" id="ARBA00023229"/>
    </source>
</evidence>
<evidence type="ECO:0000256" key="5">
    <source>
        <dbReference type="ARBA" id="ARBA00022695"/>
    </source>
</evidence>
<evidence type="ECO:0000256" key="4">
    <source>
        <dbReference type="ARBA" id="ARBA00022679"/>
    </source>
</evidence>
<comment type="caution">
    <text evidence="7">The sequence shown here is derived from an EMBL/GenBank/DDBJ whole genome shotgun (WGS) entry which is preliminary data.</text>
</comment>
<dbReference type="EC" id="2.7.7.60" evidence="3"/>
<proteinExistence type="inferred from homology"/>
<dbReference type="GO" id="GO:0019288">
    <property type="term" value="P:isopentenyl diphosphate biosynthetic process, methylerythritol 4-phosphate pathway"/>
    <property type="evidence" value="ECO:0007669"/>
    <property type="project" value="UniProtKB-UniPathway"/>
</dbReference>
<dbReference type="InterPro" id="IPR001228">
    <property type="entry name" value="IspD"/>
</dbReference>
<comment type="similarity">
    <text evidence="2">Belongs to the IspD/TarI cytidylyltransferase family. IspD subfamily.</text>
</comment>
<dbReference type="CDD" id="cd02516">
    <property type="entry name" value="CDP-ME_synthetase"/>
    <property type="match status" value="1"/>
</dbReference>
<keyword evidence="4 7" id="KW-0808">Transferase</keyword>
<dbReference type="PROSITE" id="PS01295">
    <property type="entry name" value="ISPD"/>
    <property type="match status" value="1"/>
</dbReference>
<keyword evidence="5 7" id="KW-0548">Nucleotidyltransferase</keyword>
<dbReference type="Pfam" id="PF01128">
    <property type="entry name" value="IspD"/>
    <property type="match status" value="1"/>
</dbReference>
<dbReference type="InterPro" id="IPR050088">
    <property type="entry name" value="IspD/TarI_cytidylyltransf_bact"/>
</dbReference>
<dbReference type="PANTHER" id="PTHR32125:SF4">
    <property type="entry name" value="2-C-METHYL-D-ERYTHRITOL 4-PHOSPHATE CYTIDYLYLTRANSFERASE, CHLOROPLASTIC"/>
    <property type="match status" value="1"/>
</dbReference>
<evidence type="ECO:0000256" key="3">
    <source>
        <dbReference type="ARBA" id="ARBA00012526"/>
    </source>
</evidence>
<dbReference type="NCBIfam" id="TIGR00453">
    <property type="entry name" value="ispD"/>
    <property type="match status" value="1"/>
</dbReference>
<dbReference type="HAMAP" id="MF_00108">
    <property type="entry name" value="IspD"/>
    <property type="match status" value="1"/>
</dbReference>
<dbReference type="InterPro" id="IPR034683">
    <property type="entry name" value="IspD/TarI"/>
</dbReference>
<reference evidence="7" key="1">
    <citation type="journal article" date="2015" name="Proc. Natl. Acad. Sci. U.S.A.">
        <title>Networks of energetic and metabolic interactions define dynamics in microbial communities.</title>
        <authorList>
            <person name="Embree M."/>
            <person name="Liu J.K."/>
            <person name="Al-Bassam M.M."/>
            <person name="Zengler K."/>
        </authorList>
    </citation>
    <scope>NUCLEOTIDE SEQUENCE</scope>
</reference>
<dbReference type="Gene3D" id="3.90.550.10">
    <property type="entry name" value="Spore Coat Polysaccharide Biosynthesis Protein SpsA, Chain A"/>
    <property type="match status" value="1"/>
</dbReference>